<dbReference type="EMBL" id="SDIL01000100">
    <property type="protein sequence ID" value="RXK36335.1"/>
    <property type="molecule type" value="Genomic_DNA"/>
</dbReference>
<protein>
    <recommendedName>
        <fullName evidence="4">Protein MEMO1</fullName>
    </recommendedName>
</protein>
<sequence>MSSSKGVRRAYHAGSWYDANPIQLKEELESNLSQVVPLPTLDYNPPCQDAKAIISPHAGYTYSGQAAAWAYASIPTDRYKKVFVIGPSHHQSFHGIALSPFKSYATPFGEILLCTDTIQALRETGEFTQMRSAGDEEEHSLEMQMPYLRLIFQGRDDLRLVPLIVSHPTAAQYESYASILAPYWNDPESFFVFSTDFCHWGSRFSYTNYYPQAPFPEDPVPPISSPGEKPAIPLTMRSTPGGGGQIWQSIQYMDHEGIAILRDPTSPTAVDDWNAYLNRTGNTICGRYGLSLFLHLVKKVYGSSSGKNVKTTFVRYEQNEKCHTSRDSSVSYVSGVVRVQ</sequence>
<dbReference type="InParanoid" id="A0A4Q1BF78"/>
<dbReference type="Proteomes" id="UP000289152">
    <property type="component" value="Unassembled WGS sequence"/>
</dbReference>
<name>A0A4Q1BF78_TREME</name>
<accession>A0A4Q1BF78</accession>
<dbReference type="OrthoDB" id="417112at2759"/>
<proteinExistence type="inferred from homology"/>
<dbReference type="NCBIfam" id="TIGR04336">
    <property type="entry name" value="AmmeMemoSam_B"/>
    <property type="match status" value="1"/>
</dbReference>
<keyword evidence="3" id="KW-1185">Reference proteome</keyword>
<gene>
    <name evidence="2" type="ORF">M231_06372</name>
</gene>
<dbReference type="Pfam" id="PF01875">
    <property type="entry name" value="Memo"/>
    <property type="match status" value="1"/>
</dbReference>
<reference evidence="2 3" key="1">
    <citation type="submission" date="2016-06" db="EMBL/GenBank/DDBJ databases">
        <title>Evolution of pathogenesis and genome organization in the Tremellales.</title>
        <authorList>
            <person name="Cuomo C."/>
            <person name="Litvintseva A."/>
            <person name="Heitman J."/>
            <person name="Chen Y."/>
            <person name="Sun S."/>
            <person name="Springer D."/>
            <person name="Dromer F."/>
            <person name="Young S."/>
            <person name="Zeng Q."/>
            <person name="Chapman S."/>
            <person name="Gujja S."/>
            <person name="Saif S."/>
            <person name="Birren B."/>
        </authorList>
    </citation>
    <scope>NUCLEOTIDE SEQUENCE [LARGE SCALE GENOMIC DNA]</scope>
    <source>
        <strain evidence="2 3">ATCC 28783</strain>
    </source>
</reference>
<evidence type="ECO:0000256" key="1">
    <source>
        <dbReference type="ARBA" id="ARBA00006315"/>
    </source>
</evidence>
<dbReference type="HAMAP" id="MF_00055">
    <property type="entry name" value="MEMO1"/>
    <property type="match status" value="1"/>
</dbReference>
<evidence type="ECO:0000313" key="3">
    <source>
        <dbReference type="Proteomes" id="UP000289152"/>
    </source>
</evidence>
<dbReference type="AlphaFoldDB" id="A0A4Q1BF78"/>
<dbReference type="InterPro" id="IPR002737">
    <property type="entry name" value="MEMO1_fam"/>
</dbReference>
<comment type="similarity">
    <text evidence="1">Belongs to the MEMO1 family.</text>
</comment>
<dbReference type="VEuPathDB" id="FungiDB:TREMEDRAFT_56524"/>
<dbReference type="PANTHER" id="PTHR11060:SF0">
    <property type="entry name" value="PROTEIN MEMO1"/>
    <property type="match status" value="1"/>
</dbReference>
<comment type="caution">
    <text evidence="2">The sequence shown here is derived from an EMBL/GenBank/DDBJ whole genome shotgun (WGS) entry which is preliminary data.</text>
</comment>
<organism evidence="2 3">
    <name type="scientific">Tremella mesenterica</name>
    <name type="common">Jelly fungus</name>
    <dbReference type="NCBI Taxonomy" id="5217"/>
    <lineage>
        <taxon>Eukaryota</taxon>
        <taxon>Fungi</taxon>
        <taxon>Dikarya</taxon>
        <taxon>Basidiomycota</taxon>
        <taxon>Agaricomycotina</taxon>
        <taxon>Tremellomycetes</taxon>
        <taxon>Tremellales</taxon>
        <taxon>Tremellaceae</taxon>
        <taxon>Tremella</taxon>
    </lineage>
</organism>
<evidence type="ECO:0000313" key="2">
    <source>
        <dbReference type="EMBL" id="RXK36335.1"/>
    </source>
</evidence>
<dbReference type="PANTHER" id="PTHR11060">
    <property type="entry name" value="PROTEIN MEMO1"/>
    <property type="match status" value="1"/>
</dbReference>
<evidence type="ECO:0008006" key="4">
    <source>
        <dbReference type="Google" id="ProtNLM"/>
    </source>
</evidence>
<dbReference type="FunCoup" id="A0A4Q1BF78">
    <property type="interactions" value="217"/>
</dbReference>
<dbReference type="CDD" id="cd07361">
    <property type="entry name" value="MEMO_like"/>
    <property type="match status" value="1"/>
</dbReference>
<dbReference type="STRING" id="5217.A0A4Q1BF78"/>
<dbReference type="Gene3D" id="3.40.830.10">
    <property type="entry name" value="LigB-like"/>
    <property type="match status" value="1"/>
</dbReference>